<dbReference type="PANTHER" id="PTHR34388">
    <property type="entry name" value="DNA POLYMERASE III SUBUNIT DELTA"/>
    <property type="match status" value="1"/>
</dbReference>
<evidence type="ECO:0000259" key="10">
    <source>
        <dbReference type="Pfam" id="PF14840"/>
    </source>
</evidence>
<dbReference type="InterPro" id="IPR010372">
    <property type="entry name" value="DNA_pol3_delta_N"/>
</dbReference>
<dbReference type="InterPro" id="IPR008921">
    <property type="entry name" value="DNA_pol3_clamp-load_cplx_C"/>
</dbReference>
<proteinExistence type="inferred from homology"/>
<evidence type="ECO:0000256" key="4">
    <source>
        <dbReference type="ARBA" id="ARBA00022695"/>
    </source>
</evidence>
<organism evidence="11 12">
    <name type="scientific">Sulfuriferula multivorans</name>
    <dbReference type="NCBI Taxonomy" id="1559896"/>
    <lineage>
        <taxon>Bacteria</taxon>
        <taxon>Pseudomonadati</taxon>
        <taxon>Pseudomonadota</taxon>
        <taxon>Betaproteobacteria</taxon>
        <taxon>Nitrosomonadales</taxon>
        <taxon>Sulfuricellaceae</taxon>
        <taxon>Sulfuriferula</taxon>
    </lineage>
</organism>
<dbReference type="GO" id="GO:0009360">
    <property type="term" value="C:DNA polymerase III complex"/>
    <property type="evidence" value="ECO:0007669"/>
    <property type="project" value="InterPro"/>
</dbReference>
<gene>
    <name evidence="11" type="ORF">SFMTTN_1191</name>
</gene>
<reference evidence="11 12" key="1">
    <citation type="journal article" date="2019" name="Front. Microbiol.">
        <title>Genomes of Neutrophilic Sulfur-Oxidizing Chemolithoautotrophs Representing 9 Proteobacterial Species From 8 Genera.</title>
        <authorList>
            <person name="Watanabe T."/>
            <person name="Kojima H."/>
            <person name="Umezawa K."/>
            <person name="Hori C."/>
            <person name="Takasuka T.E."/>
            <person name="Kato Y."/>
            <person name="Fukui M."/>
        </authorList>
    </citation>
    <scope>NUCLEOTIDE SEQUENCE [LARGE SCALE GENOMIC DNA]</scope>
    <source>
        <strain evidence="11 12">TTN</strain>
    </source>
</reference>
<dbReference type="SUPFAM" id="SSF48019">
    <property type="entry name" value="post-AAA+ oligomerization domain-like"/>
    <property type="match status" value="1"/>
</dbReference>
<comment type="catalytic activity">
    <reaction evidence="8">
        <text>DNA(n) + a 2'-deoxyribonucleoside 5'-triphosphate = DNA(n+1) + diphosphate</text>
        <dbReference type="Rhea" id="RHEA:22508"/>
        <dbReference type="Rhea" id="RHEA-COMP:17339"/>
        <dbReference type="Rhea" id="RHEA-COMP:17340"/>
        <dbReference type="ChEBI" id="CHEBI:33019"/>
        <dbReference type="ChEBI" id="CHEBI:61560"/>
        <dbReference type="ChEBI" id="CHEBI:173112"/>
        <dbReference type="EC" id="2.7.7.7"/>
    </reaction>
</comment>
<name>A0A401JCS4_9PROT</name>
<dbReference type="NCBIfam" id="TIGR01128">
    <property type="entry name" value="holA"/>
    <property type="match status" value="1"/>
</dbReference>
<dbReference type="GO" id="GO:0006261">
    <property type="term" value="P:DNA-templated DNA replication"/>
    <property type="evidence" value="ECO:0007669"/>
    <property type="project" value="TreeGrafter"/>
</dbReference>
<keyword evidence="3" id="KW-0808">Transferase</keyword>
<comment type="caution">
    <text evidence="11">The sequence shown here is derived from an EMBL/GenBank/DDBJ whole genome shotgun (WGS) entry which is preliminary data.</text>
</comment>
<evidence type="ECO:0000256" key="5">
    <source>
        <dbReference type="ARBA" id="ARBA00022705"/>
    </source>
</evidence>
<dbReference type="EMBL" id="BGOW01000010">
    <property type="protein sequence ID" value="GBL45384.1"/>
    <property type="molecule type" value="Genomic_DNA"/>
</dbReference>
<comment type="similarity">
    <text evidence="7">Belongs to the DNA polymerase HolA subunit family.</text>
</comment>
<sequence>MRVKAEQLAQHLARGLQPLYTVYGDEPLLALEAADMVRASARSAGYSEREVHTVEGRFNWNDLLSAGDNLSLFGSLRLADIRIPSGKPGLEGGKALQAYCARLPADTITLITLPKLDRQSTNAKWFTALDASGVVVGVNPVTIDQLPRWIGTRLAAQNLQADSQTLRFLTERVEGNLLAAQQEIRKLALLFPPGNITFENVREAVLDVARYDVFKLSDALLAGDVPRLMRMLDGLRNEGETPVLILWTLTRELRILTRIKAGHASGQPAAQLMREAGVWESRQALVDKALARVSLATLTQALHDAAAIDRTIKGLQSGDVWDALGQLALKIAPPTRSARLSPAH</sequence>
<protein>
    <recommendedName>
        <fullName evidence="2">DNA polymerase III subunit delta</fullName>
        <ecNumber evidence="1">2.7.7.7</ecNumber>
    </recommendedName>
</protein>
<evidence type="ECO:0000256" key="1">
    <source>
        <dbReference type="ARBA" id="ARBA00012417"/>
    </source>
</evidence>
<keyword evidence="4" id="KW-0548">Nucleotidyltransferase</keyword>
<dbReference type="SUPFAM" id="SSF52540">
    <property type="entry name" value="P-loop containing nucleoside triphosphate hydrolases"/>
    <property type="match status" value="1"/>
</dbReference>
<dbReference type="AlphaFoldDB" id="A0A401JCS4"/>
<evidence type="ECO:0000256" key="7">
    <source>
        <dbReference type="ARBA" id="ARBA00034754"/>
    </source>
</evidence>
<evidence type="ECO:0000259" key="9">
    <source>
        <dbReference type="Pfam" id="PF06144"/>
    </source>
</evidence>
<dbReference type="PANTHER" id="PTHR34388:SF1">
    <property type="entry name" value="DNA POLYMERASE III SUBUNIT DELTA"/>
    <property type="match status" value="1"/>
</dbReference>
<dbReference type="Pfam" id="PF14840">
    <property type="entry name" value="DNA_pol3_delt_C"/>
    <property type="match status" value="1"/>
</dbReference>
<evidence type="ECO:0000256" key="6">
    <source>
        <dbReference type="ARBA" id="ARBA00022932"/>
    </source>
</evidence>
<keyword evidence="12" id="KW-1185">Reference proteome</keyword>
<dbReference type="Gene3D" id="1.10.8.60">
    <property type="match status" value="1"/>
</dbReference>
<keyword evidence="6" id="KW-0239">DNA-directed DNA polymerase</keyword>
<evidence type="ECO:0000256" key="8">
    <source>
        <dbReference type="ARBA" id="ARBA00049244"/>
    </source>
</evidence>
<dbReference type="InterPro" id="IPR027417">
    <property type="entry name" value="P-loop_NTPase"/>
</dbReference>
<dbReference type="OrthoDB" id="9770982at2"/>
<dbReference type="RefSeq" id="WP_124704211.1">
    <property type="nucleotide sequence ID" value="NZ_BGOW01000010.1"/>
</dbReference>
<dbReference type="Gene3D" id="3.40.50.300">
    <property type="entry name" value="P-loop containing nucleotide triphosphate hydrolases"/>
    <property type="match status" value="1"/>
</dbReference>
<evidence type="ECO:0000313" key="12">
    <source>
        <dbReference type="Proteomes" id="UP000286806"/>
    </source>
</evidence>
<dbReference type="InterPro" id="IPR032780">
    <property type="entry name" value="DNA_pol3_delt_C"/>
</dbReference>
<dbReference type="CDD" id="cd18138">
    <property type="entry name" value="HLD_clamp_pol_III_delta"/>
    <property type="match status" value="1"/>
</dbReference>
<evidence type="ECO:0000313" key="11">
    <source>
        <dbReference type="EMBL" id="GBL45384.1"/>
    </source>
</evidence>
<feature type="domain" description="DNA polymerase III delta N-terminal" evidence="9">
    <location>
        <begin position="20"/>
        <end position="136"/>
    </location>
</feature>
<keyword evidence="5" id="KW-0235">DNA replication</keyword>
<accession>A0A401JCS4</accession>
<dbReference type="Pfam" id="PF06144">
    <property type="entry name" value="DNA_pol3_delta"/>
    <property type="match status" value="1"/>
</dbReference>
<dbReference type="Proteomes" id="UP000286806">
    <property type="component" value="Unassembled WGS sequence"/>
</dbReference>
<dbReference type="GO" id="GO:0003677">
    <property type="term" value="F:DNA binding"/>
    <property type="evidence" value="ECO:0007669"/>
    <property type="project" value="InterPro"/>
</dbReference>
<dbReference type="EC" id="2.7.7.7" evidence="1"/>
<dbReference type="GO" id="GO:0003887">
    <property type="term" value="F:DNA-directed DNA polymerase activity"/>
    <property type="evidence" value="ECO:0007669"/>
    <property type="project" value="UniProtKB-KW"/>
</dbReference>
<dbReference type="InterPro" id="IPR005790">
    <property type="entry name" value="DNA_polIII_delta"/>
</dbReference>
<feature type="domain" description="DNA polymerase III subunit delta C-terminal" evidence="10">
    <location>
        <begin position="214"/>
        <end position="329"/>
    </location>
</feature>
<dbReference type="Gene3D" id="1.20.272.10">
    <property type="match status" value="1"/>
</dbReference>
<evidence type="ECO:0000256" key="2">
    <source>
        <dbReference type="ARBA" id="ARBA00017703"/>
    </source>
</evidence>
<evidence type="ECO:0000256" key="3">
    <source>
        <dbReference type="ARBA" id="ARBA00022679"/>
    </source>
</evidence>